<dbReference type="InterPro" id="IPR009057">
    <property type="entry name" value="Homeodomain-like_sf"/>
</dbReference>
<proteinExistence type="predicted"/>
<dbReference type="EMBL" id="PNHK01000001">
    <property type="protein sequence ID" value="PMD05966.1"/>
    <property type="molecule type" value="Genomic_DNA"/>
</dbReference>
<dbReference type="InterPro" id="IPR025996">
    <property type="entry name" value="MT1864/Rv1816-like_C"/>
</dbReference>
<dbReference type="GO" id="GO:0003700">
    <property type="term" value="F:DNA-binding transcription factor activity"/>
    <property type="evidence" value="ECO:0007669"/>
    <property type="project" value="TreeGrafter"/>
</dbReference>
<dbReference type="InterPro" id="IPR050109">
    <property type="entry name" value="HTH-type_TetR-like_transc_reg"/>
</dbReference>
<evidence type="ECO:0000256" key="4">
    <source>
        <dbReference type="PROSITE-ProRule" id="PRU00335"/>
    </source>
</evidence>
<evidence type="ECO:0000256" key="2">
    <source>
        <dbReference type="ARBA" id="ARBA00023125"/>
    </source>
</evidence>
<dbReference type="Proteomes" id="UP000235598">
    <property type="component" value="Unassembled WGS sequence"/>
</dbReference>
<dbReference type="PROSITE" id="PS50977">
    <property type="entry name" value="HTH_TETR_2"/>
    <property type="match status" value="1"/>
</dbReference>
<dbReference type="OrthoDB" id="3173376at2"/>
<dbReference type="PANTHER" id="PTHR30055">
    <property type="entry name" value="HTH-TYPE TRANSCRIPTIONAL REGULATOR RUTR"/>
    <property type="match status" value="1"/>
</dbReference>
<dbReference type="SUPFAM" id="SSF48498">
    <property type="entry name" value="Tetracyclin repressor-like, C-terminal domain"/>
    <property type="match status" value="1"/>
</dbReference>
<evidence type="ECO:0000256" key="3">
    <source>
        <dbReference type="ARBA" id="ARBA00023163"/>
    </source>
</evidence>
<dbReference type="AlphaFoldDB" id="A0A2N6VPB7"/>
<organism evidence="6 7">
    <name type="scientific">Brevibacterium paucivorans</name>
    <dbReference type="NCBI Taxonomy" id="170994"/>
    <lineage>
        <taxon>Bacteria</taxon>
        <taxon>Bacillati</taxon>
        <taxon>Actinomycetota</taxon>
        <taxon>Actinomycetes</taxon>
        <taxon>Micrococcales</taxon>
        <taxon>Brevibacteriaceae</taxon>
        <taxon>Brevibacterium</taxon>
    </lineage>
</organism>
<protein>
    <submittedName>
        <fullName evidence="6">TetR family transcriptional regulator</fullName>
    </submittedName>
</protein>
<dbReference type="SUPFAM" id="SSF46689">
    <property type="entry name" value="Homeodomain-like"/>
    <property type="match status" value="1"/>
</dbReference>
<reference evidence="6 7" key="1">
    <citation type="submission" date="2017-09" db="EMBL/GenBank/DDBJ databases">
        <title>Bacterial strain isolated from the female urinary microbiota.</title>
        <authorList>
            <person name="Thomas-White K."/>
            <person name="Kumar N."/>
            <person name="Forster S."/>
            <person name="Putonti C."/>
            <person name="Lawley T."/>
            <person name="Wolfe A.J."/>
        </authorList>
    </citation>
    <scope>NUCLEOTIDE SEQUENCE [LARGE SCALE GENOMIC DNA]</scope>
    <source>
        <strain evidence="6 7">UMB1301</strain>
    </source>
</reference>
<dbReference type="PRINTS" id="PR00455">
    <property type="entry name" value="HTHTETR"/>
</dbReference>
<evidence type="ECO:0000313" key="6">
    <source>
        <dbReference type="EMBL" id="PMD05966.1"/>
    </source>
</evidence>
<dbReference type="GO" id="GO:0000976">
    <property type="term" value="F:transcription cis-regulatory region binding"/>
    <property type="evidence" value="ECO:0007669"/>
    <property type="project" value="TreeGrafter"/>
</dbReference>
<evidence type="ECO:0000313" key="7">
    <source>
        <dbReference type="Proteomes" id="UP000235598"/>
    </source>
</evidence>
<dbReference type="InterPro" id="IPR001647">
    <property type="entry name" value="HTH_TetR"/>
</dbReference>
<gene>
    <name evidence="6" type="ORF">CJ199_00710</name>
</gene>
<dbReference type="PANTHER" id="PTHR30055:SF220">
    <property type="entry name" value="TETR-FAMILY REGULATORY PROTEIN"/>
    <property type="match status" value="1"/>
</dbReference>
<dbReference type="Gene3D" id="1.10.357.10">
    <property type="entry name" value="Tetracycline Repressor, domain 2"/>
    <property type="match status" value="1"/>
</dbReference>
<keyword evidence="2 4" id="KW-0238">DNA-binding</keyword>
<dbReference type="RefSeq" id="WP_102237624.1">
    <property type="nucleotide sequence ID" value="NZ_BAAAIM010000007.1"/>
</dbReference>
<evidence type="ECO:0000259" key="5">
    <source>
        <dbReference type="PROSITE" id="PS50977"/>
    </source>
</evidence>
<evidence type="ECO:0000256" key="1">
    <source>
        <dbReference type="ARBA" id="ARBA00023015"/>
    </source>
</evidence>
<dbReference type="Pfam" id="PF13305">
    <property type="entry name" value="TetR_C_33"/>
    <property type="match status" value="1"/>
</dbReference>
<feature type="DNA-binding region" description="H-T-H motif" evidence="4">
    <location>
        <begin position="30"/>
        <end position="49"/>
    </location>
</feature>
<dbReference type="Pfam" id="PF00440">
    <property type="entry name" value="TetR_N"/>
    <property type="match status" value="1"/>
</dbReference>
<name>A0A2N6VPB7_9MICO</name>
<feature type="domain" description="HTH tetR-type" evidence="5">
    <location>
        <begin position="7"/>
        <end position="67"/>
    </location>
</feature>
<dbReference type="InterPro" id="IPR036271">
    <property type="entry name" value="Tet_transcr_reg_TetR-rel_C_sf"/>
</dbReference>
<sequence>MSPRDSAPTISAILSSADELLESGGPEAVTLRAVGEAAGVSRMTPYRHFTDKAALMHALAERTLTEMAQRIRLAAAEEDDARARLRAGSMAYIEHALENPHHYQLIFGDAPLTQPSPELEAAADDAMHAIEEIVGDAQASGALRNAPRRELATVLWVLLHGLAALQITRHLHEPRTIDGDQHLGTLLDLALEQLNPATQ</sequence>
<accession>A0A2N6VPB7</accession>
<keyword evidence="3" id="KW-0804">Transcription</keyword>
<comment type="caution">
    <text evidence="6">The sequence shown here is derived from an EMBL/GenBank/DDBJ whole genome shotgun (WGS) entry which is preliminary data.</text>
</comment>
<keyword evidence="1" id="KW-0805">Transcription regulation</keyword>